<dbReference type="EMBL" id="AP007255">
    <property type="protein sequence ID" value="BAE52370.1"/>
    <property type="molecule type" value="Genomic_DNA"/>
</dbReference>
<dbReference type="InterPro" id="IPR005667">
    <property type="entry name" value="Sulph_transpt2"/>
</dbReference>
<feature type="transmembrane region" description="Helical" evidence="9">
    <location>
        <begin position="96"/>
        <end position="117"/>
    </location>
</feature>
<dbReference type="STRING" id="342108.amb3566"/>
<dbReference type="RefSeq" id="WP_011385925.1">
    <property type="nucleotide sequence ID" value="NC_007626.1"/>
</dbReference>
<name>Q2W1A5_PARM1</name>
<evidence type="ECO:0000259" key="12">
    <source>
        <dbReference type="PROSITE" id="PS50928"/>
    </source>
</evidence>
<keyword evidence="4 9" id="KW-0812">Transmembrane</keyword>
<evidence type="ECO:0000256" key="3">
    <source>
        <dbReference type="ARBA" id="ARBA00022448"/>
    </source>
</evidence>
<feature type="region of interest" description="Disordered" evidence="11">
    <location>
        <begin position="256"/>
        <end position="278"/>
    </location>
</feature>
<evidence type="ECO:0000256" key="7">
    <source>
        <dbReference type="ARBA" id="ARBA00023136"/>
    </source>
</evidence>
<keyword evidence="5 9" id="KW-1133">Transmembrane helix</keyword>
<evidence type="ECO:0000256" key="10">
    <source>
        <dbReference type="RuleBase" id="RU366001"/>
    </source>
</evidence>
<dbReference type="GO" id="GO:0015419">
    <property type="term" value="F:ABC-type sulfate transporter activity"/>
    <property type="evidence" value="ECO:0007669"/>
    <property type="project" value="UniProtKB-UniRule"/>
</dbReference>
<dbReference type="SUPFAM" id="SSF161098">
    <property type="entry name" value="MetI-like"/>
    <property type="match status" value="1"/>
</dbReference>
<keyword evidence="7 9" id="KW-0472">Membrane</keyword>
<evidence type="ECO:0000256" key="9">
    <source>
        <dbReference type="RuleBase" id="RU363032"/>
    </source>
</evidence>
<organism evidence="13 14">
    <name type="scientific">Paramagnetospirillum magneticum (strain ATCC 700264 / AMB-1)</name>
    <name type="common">Magnetospirillum magneticum</name>
    <dbReference type="NCBI Taxonomy" id="342108"/>
    <lineage>
        <taxon>Bacteria</taxon>
        <taxon>Pseudomonadati</taxon>
        <taxon>Pseudomonadota</taxon>
        <taxon>Alphaproteobacteria</taxon>
        <taxon>Rhodospirillales</taxon>
        <taxon>Magnetospirillaceae</taxon>
        <taxon>Paramagnetospirillum</taxon>
    </lineage>
</organism>
<comment type="function">
    <text evidence="10">Part of the ABC transporter complex (TC 3.A.1.6.1) involved in sulfate/thiosulfate import.</text>
</comment>
<dbReference type="Proteomes" id="UP000007058">
    <property type="component" value="Chromosome"/>
</dbReference>
<keyword evidence="6 10" id="KW-0764">Sulfate transport</keyword>
<comment type="subunit">
    <text evidence="2">The complex is composed of two ATP-binding proteins (CysA), two transmembrane proteins (CysT and CysW) and a solute-binding protein (CysP).</text>
</comment>
<evidence type="ECO:0000313" key="14">
    <source>
        <dbReference type="Proteomes" id="UP000007058"/>
    </source>
</evidence>
<comment type="caution">
    <text evidence="10">Lacks conserved residue(s) required for the propagation of feature annotation.</text>
</comment>
<dbReference type="CDD" id="cd06261">
    <property type="entry name" value="TM_PBP2"/>
    <property type="match status" value="1"/>
</dbReference>
<protein>
    <recommendedName>
        <fullName evidence="10">Sulfate transport system permease protein CysT</fullName>
    </recommendedName>
</protein>
<dbReference type="PROSITE" id="PS50928">
    <property type="entry name" value="ABC_TM1"/>
    <property type="match status" value="1"/>
</dbReference>
<comment type="function">
    <text evidence="8">Part of the ABC transporter complex CysAWTP (TC 3.A.1.6.1) involved in sulfate/thiosulfate import. Probably responsible for the translocation of the substrate across the membrane.</text>
</comment>
<feature type="region of interest" description="Disordered" evidence="11">
    <location>
        <begin position="213"/>
        <end position="236"/>
    </location>
</feature>
<comment type="similarity">
    <text evidence="10">Belongs to the binding-protein-dependent transport system permease family. CysTW subfamily.</text>
</comment>
<evidence type="ECO:0000313" key="13">
    <source>
        <dbReference type="EMBL" id="BAE52370.1"/>
    </source>
</evidence>
<dbReference type="PANTHER" id="PTHR30406:SF10">
    <property type="entry name" value="SULFATE TRANSPORT SYSTEM PERMEASE PROTEIN CYST"/>
    <property type="match status" value="1"/>
</dbReference>
<dbReference type="InterPro" id="IPR011865">
    <property type="entry name" value="CysT_permease"/>
</dbReference>
<proteinExistence type="inferred from homology"/>
<keyword evidence="14" id="KW-1185">Reference proteome</keyword>
<evidence type="ECO:0000256" key="8">
    <source>
        <dbReference type="ARBA" id="ARBA00025323"/>
    </source>
</evidence>
<reference evidence="13 14" key="1">
    <citation type="journal article" date="2005" name="DNA Res.">
        <title>Complete genome sequence of the facultative anaerobic magnetotactic bacterium Magnetospirillum sp. strain AMB-1.</title>
        <authorList>
            <person name="Matsunaga T."/>
            <person name="Okamura Y."/>
            <person name="Fukuda Y."/>
            <person name="Wahyudi A.T."/>
            <person name="Murase Y."/>
            <person name="Takeyama H."/>
        </authorList>
    </citation>
    <scope>NUCLEOTIDE SEQUENCE [LARGE SCALE GENOMIC DNA]</scope>
    <source>
        <strain evidence="14">ATCC 700264 / AMB-1</strain>
    </source>
</reference>
<evidence type="ECO:0000256" key="4">
    <source>
        <dbReference type="ARBA" id="ARBA00022692"/>
    </source>
</evidence>
<accession>Q2W1A5</accession>
<evidence type="ECO:0000256" key="5">
    <source>
        <dbReference type="ARBA" id="ARBA00022989"/>
    </source>
</evidence>
<dbReference type="Pfam" id="PF00528">
    <property type="entry name" value="BPD_transp_1"/>
    <property type="match status" value="1"/>
</dbReference>
<sequence length="278" mass="29949">MMRARRLLPGFSLTMGMTLAYLGLIVLLPLGAMLVKAAGMSLEGFIAATTGPRALAAYQVTLVSAAEAVIFNGLAGLLFAWVLARYQFAGRNLLDALIDLPFAMPTAVAGLALAAAFAPNGWVGQHLEPLGFKVVHAQPGIAIAMAFTSLPFVVRSVQPVIEELETETEEAARTLGASEMQIFLKVILPTLAPSLLAGMSPGLRPLPGRVRRHHLHRRQPPVRDRDRRPADLHQAGGIRIRLGHRHRHRGAGLRLRHHAADQRHPGLAAALPGKGVRR</sequence>
<dbReference type="NCBIfam" id="TIGR02139">
    <property type="entry name" value="permease_CysT"/>
    <property type="match status" value="1"/>
</dbReference>
<comment type="subcellular location">
    <subcellularLocation>
        <location evidence="1 9">Cell membrane</location>
        <topology evidence="1 9">Multi-pass membrane protein</topology>
    </subcellularLocation>
</comment>
<feature type="compositionally biased region" description="Basic and acidic residues" evidence="11">
    <location>
        <begin position="221"/>
        <end position="231"/>
    </location>
</feature>
<evidence type="ECO:0000256" key="11">
    <source>
        <dbReference type="SAM" id="MobiDB-lite"/>
    </source>
</evidence>
<feature type="domain" description="ABC transmembrane type-1" evidence="12">
    <location>
        <begin position="58"/>
        <end position="278"/>
    </location>
</feature>
<dbReference type="InterPro" id="IPR000515">
    <property type="entry name" value="MetI-like"/>
</dbReference>
<dbReference type="KEGG" id="mag:amb3566"/>
<dbReference type="PANTHER" id="PTHR30406">
    <property type="entry name" value="SULFATE TRANSPORT SYSTEM PERMEASE PROTEIN"/>
    <property type="match status" value="1"/>
</dbReference>
<feature type="transmembrane region" description="Helical" evidence="9">
    <location>
        <begin position="137"/>
        <end position="154"/>
    </location>
</feature>
<dbReference type="Gene3D" id="1.10.3720.10">
    <property type="entry name" value="MetI-like"/>
    <property type="match status" value="1"/>
</dbReference>
<dbReference type="HOGENOM" id="CLU_1000413_0_0_5"/>
<keyword evidence="3 9" id="KW-0813">Transport</keyword>
<evidence type="ECO:0000256" key="1">
    <source>
        <dbReference type="ARBA" id="ARBA00004651"/>
    </source>
</evidence>
<dbReference type="AlphaFoldDB" id="Q2W1A5"/>
<evidence type="ECO:0000256" key="2">
    <source>
        <dbReference type="ARBA" id="ARBA00011779"/>
    </source>
</evidence>
<evidence type="ECO:0000256" key="6">
    <source>
        <dbReference type="ARBA" id="ARBA00023032"/>
    </source>
</evidence>
<dbReference type="InterPro" id="IPR035906">
    <property type="entry name" value="MetI-like_sf"/>
</dbReference>
<dbReference type="GO" id="GO:0005886">
    <property type="term" value="C:plasma membrane"/>
    <property type="evidence" value="ECO:0007669"/>
    <property type="project" value="UniProtKB-SubCell"/>
</dbReference>
<gene>
    <name evidence="13" type="ordered locus">amb3566</name>
</gene>
<feature type="transmembrane region" description="Helical" evidence="9">
    <location>
        <begin position="61"/>
        <end position="84"/>
    </location>
</feature>